<reference evidence="2 3" key="1">
    <citation type="submission" date="2019-07" db="EMBL/GenBank/DDBJ databases">
        <title>Whole genome shotgun sequence of Sporosarcina luteola NBRC 105378.</title>
        <authorList>
            <person name="Hosoyama A."/>
            <person name="Uohara A."/>
            <person name="Ohji S."/>
            <person name="Ichikawa N."/>
        </authorList>
    </citation>
    <scope>NUCLEOTIDE SEQUENCE [LARGE SCALE GENOMIC DNA]</scope>
    <source>
        <strain evidence="2 3">NBRC 105378</strain>
    </source>
</reference>
<keyword evidence="3" id="KW-1185">Reference proteome</keyword>
<proteinExistence type="predicted"/>
<keyword evidence="1" id="KW-1133">Transmembrane helix</keyword>
<name>A0A511Z597_9BACL</name>
<evidence type="ECO:0000313" key="2">
    <source>
        <dbReference type="EMBL" id="GEN82627.1"/>
    </source>
</evidence>
<dbReference type="EMBL" id="BJYL01000012">
    <property type="protein sequence ID" value="GEN82627.1"/>
    <property type="molecule type" value="Genomic_DNA"/>
</dbReference>
<evidence type="ECO:0000256" key="1">
    <source>
        <dbReference type="SAM" id="Phobius"/>
    </source>
</evidence>
<accession>A0A511Z597</accession>
<evidence type="ECO:0000313" key="3">
    <source>
        <dbReference type="Proteomes" id="UP000321901"/>
    </source>
</evidence>
<keyword evidence="1" id="KW-0472">Membrane</keyword>
<keyword evidence="1" id="KW-0812">Transmembrane</keyword>
<protein>
    <submittedName>
        <fullName evidence="2">Uncharacterized protein</fullName>
    </submittedName>
</protein>
<dbReference type="Proteomes" id="UP000321901">
    <property type="component" value="Unassembled WGS sequence"/>
</dbReference>
<feature type="transmembrane region" description="Helical" evidence="1">
    <location>
        <begin position="12"/>
        <end position="29"/>
    </location>
</feature>
<dbReference type="AlphaFoldDB" id="A0A511Z597"/>
<comment type="caution">
    <text evidence="2">The sequence shown here is derived from an EMBL/GenBank/DDBJ whole genome shotgun (WGS) entry which is preliminary data.</text>
</comment>
<feature type="transmembrane region" description="Helical" evidence="1">
    <location>
        <begin position="35"/>
        <end position="56"/>
    </location>
</feature>
<sequence>MLIFKEERWRPSIVGWGMFVFATILNLIIEPNLPSVLGFLTAAIIIFIANIIYVLYTNKKSIKGKNK</sequence>
<gene>
    <name evidence="2" type="ORF">SLU01_09390</name>
</gene>
<organism evidence="2 3">
    <name type="scientific">Sporosarcina luteola</name>
    <dbReference type="NCBI Taxonomy" id="582850"/>
    <lineage>
        <taxon>Bacteria</taxon>
        <taxon>Bacillati</taxon>
        <taxon>Bacillota</taxon>
        <taxon>Bacilli</taxon>
        <taxon>Bacillales</taxon>
        <taxon>Caryophanaceae</taxon>
        <taxon>Sporosarcina</taxon>
    </lineage>
</organism>